<evidence type="ECO:0000256" key="9">
    <source>
        <dbReference type="ARBA" id="ARBA00025772"/>
    </source>
</evidence>
<name>A0A2S6HFW7_9GAMM</name>
<evidence type="ECO:0000256" key="5">
    <source>
        <dbReference type="ARBA" id="ARBA00022519"/>
    </source>
</evidence>
<dbReference type="SUPFAM" id="SSF54523">
    <property type="entry name" value="Pili subunits"/>
    <property type="match status" value="1"/>
</dbReference>
<keyword evidence="4" id="KW-0488">Methylation</keyword>
<feature type="transmembrane region" description="Helical" evidence="11">
    <location>
        <begin position="12"/>
        <end position="32"/>
    </location>
</feature>
<dbReference type="RefSeq" id="WP_104428752.1">
    <property type="nucleotide sequence ID" value="NZ_PTIZ01000004.1"/>
</dbReference>
<sequence length="188" mass="20033">MNRQKNAGFTLLELMIVVAIIGILAAIAVPSFQSMLEINRLKQAVESFQSDMQFARTEAIKQSTGVIVSRTTGDAGAWCYGLARDTPTTRTSCDCTVTDTTSASYCDMKIVSGADFSFVNMDSASGNSTFDFRRGTIGNNGVTFSTANYAARVVFSAVGRVRICLPSTVANPMPTGKIGLPGKPNCTE</sequence>
<dbReference type="InterPro" id="IPR045584">
    <property type="entry name" value="Pilin-like"/>
</dbReference>
<dbReference type="EMBL" id="PTIZ01000004">
    <property type="protein sequence ID" value="PPK76283.1"/>
    <property type="molecule type" value="Genomic_DNA"/>
</dbReference>
<proteinExistence type="inferred from homology"/>
<dbReference type="Gene3D" id="3.30.700.10">
    <property type="entry name" value="Glycoprotein, Type 4 Pilin"/>
    <property type="match status" value="1"/>
</dbReference>
<dbReference type="Proteomes" id="UP000240010">
    <property type="component" value="Unassembled WGS sequence"/>
</dbReference>
<evidence type="ECO:0000256" key="7">
    <source>
        <dbReference type="ARBA" id="ARBA00022989"/>
    </source>
</evidence>
<dbReference type="AlphaFoldDB" id="A0A2S6HFW7"/>
<evidence type="ECO:0000313" key="14">
    <source>
        <dbReference type="Proteomes" id="UP000240010"/>
    </source>
</evidence>
<evidence type="ECO:0000259" key="12">
    <source>
        <dbReference type="Pfam" id="PF12019"/>
    </source>
</evidence>
<dbReference type="InterPro" id="IPR022346">
    <property type="entry name" value="T2SS_GspH"/>
</dbReference>
<evidence type="ECO:0000256" key="8">
    <source>
        <dbReference type="ARBA" id="ARBA00023136"/>
    </source>
</evidence>
<comment type="similarity">
    <text evidence="9">Belongs to the GSP H family.</text>
</comment>
<accession>A0A2S6HFW7</accession>
<organism evidence="13 14">
    <name type="scientific">Methylobacter tundripaludum</name>
    <dbReference type="NCBI Taxonomy" id="173365"/>
    <lineage>
        <taxon>Bacteria</taxon>
        <taxon>Pseudomonadati</taxon>
        <taxon>Pseudomonadota</taxon>
        <taxon>Gammaproteobacteria</taxon>
        <taxon>Methylococcales</taxon>
        <taxon>Methylococcaceae</taxon>
        <taxon>Methylobacter</taxon>
    </lineage>
</organism>
<dbReference type="GO" id="GO:0015628">
    <property type="term" value="P:protein secretion by the type II secretion system"/>
    <property type="evidence" value="ECO:0007669"/>
    <property type="project" value="InterPro"/>
</dbReference>
<keyword evidence="7 11" id="KW-1133">Transmembrane helix</keyword>
<dbReference type="GO" id="GO:0005886">
    <property type="term" value="C:plasma membrane"/>
    <property type="evidence" value="ECO:0007669"/>
    <property type="project" value="UniProtKB-SubCell"/>
</dbReference>
<comment type="subcellular location">
    <subcellularLocation>
        <location evidence="1">Cell inner membrane</location>
        <topology evidence="1">Single-pass membrane protein</topology>
    </subcellularLocation>
</comment>
<dbReference type="Pfam" id="PF12019">
    <property type="entry name" value="GspH"/>
    <property type="match status" value="1"/>
</dbReference>
<dbReference type="PROSITE" id="PS00409">
    <property type="entry name" value="PROKAR_NTER_METHYL"/>
    <property type="match status" value="1"/>
</dbReference>
<evidence type="ECO:0000256" key="3">
    <source>
        <dbReference type="ARBA" id="ARBA00022475"/>
    </source>
</evidence>
<dbReference type="NCBIfam" id="TIGR02532">
    <property type="entry name" value="IV_pilin_GFxxxE"/>
    <property type="match status" value="1"/>
</dbReference>
<dbReference type="GO" id="GO:0015627">
    <property type="term" value="C:type II protein secretion system complex"/>
    <property type="evidence" value="ECO:0007669"/>
    <property type="project" value="InterPro"/>
</dbReference>
<evidence type="ECO:0000256" key="11">
    <source>
        <dbReference type="SAM" id="Phobius"/>
    </source>
</evidence>
<feature type="domain" description="General secretion pathway GspH" evidence="12">
    <location>
        <begin position="44"/>
        <end position="159"/>
    </location>
</feature>
<evidence type="ECO:0000256" key="10">
    <source>
        <dbReference type="ARBA" id="ARBA00030775"/>
    </source>
</evidence>
<protein>
    <recommendedName>
        <fullName evidence="2">Type II secretion system protein H</fullName>
    </recommendedName>
    <alternativeName>
        <fullName evidence="10">General secretion pathway protein H</fullName>
    </alternativeName>
</protein>
<evidence type="ECO:0000256" key="1">
    <source>
        <dbReference type="ARBA" id="ARBA00004377"/>
    </source>
</evidence>
<evidence type="ECO:0000256" key="2">
    <source>
        <dbReference type="ARBA" id="ARBA00021549"/>
    </source>
</evidence>
<keyword evidence="6 11" id="KW-0812">Transmembrane</keyword>
<keyword evidence="3" id="KW-1003">Cell membrane</keyword>
<reference evidence="13 14" key="1">
    <citation type="submission" date="2018-02" db="EMBL/GenBank/DDBJ databases">
        <title>Subsurface microbial communities from deep shales in Ohio and West Virginia, USA.</title>
        <authorList>
            <person name="Wrighton K."/>
        </authorList>
    </citation>
    <scope>NUCLEOTIDE SEQUENCE [LARGE SCALE GENOMIC DNA]</scope>
    <source>
        <strain evidence="13 14">OWC-DMM</strain>
    </source>
</reference>
<evidence type="ECO:0000313" key="13">
    <source>
        <dbReference type="EMBL" id="PPK76283.1"/>
    </source>
</evidence>
<dbReference type="PANTHER" id="PTHR30093:SF41">
    <property type="entry name" value="TYPE II SECRETION SYSTEM PROTEIN H"/>
    <property type="match status" value="1"/>
</dbReference>
<comment type="caution">
    <text evidence="13">The sequence shown here is derived from an EMBL/GenBank/DDBJ whole genome shotgun (WGS) entry which is preliminary data.</text>
</comment>
<evidence type="ECO:0000256" key="4">
    <source>
        <dbReference type="ARBA" id="ARBA00022481"/>
    </source>
</evidence>
<keyword evidence="5" id="KW-0997">Cell inner membrane</keyword>
<evidence type="ECO:0000256" key="6">
    <source>
        <dbReference type="ARBA" id="ARBA00022692"/>
    </source>
</evidence>
<dbReference type="InterPro" id="IPR012902">
    <property type="entry name" value="N_methyl_site"/>
</dbReference>
<keyword evidence="8 11" id="KW-0472">Membrane</keyword>
<dbReference type="PANTHER" id="PTHR30093">
    <property type="entry name" value="GENERAL SECRETION PATHWAY PROTEIN G"/>
    <property type="match status" value="1"/>
</dbReference>
<dbReference type="Pfam" id="PF07963">
    <property type="entry name" value="N_methyl"/>
    <property type="match status" value="1"/>
</dbReference>
<gene>
    <name evidence="13" type="ORF">B0F87_104376</name>
</gene>